<feature type="compositionally biased region" description="Basic residues" evidence="1">
    <location>
        <begin position="1"/>
        <end position="10"/>
    </location>
</feature>
<feature type="region of interest" description="Disordered" evidence="1">
    <location>
        <begin position="575"/>
        <end position="601"/>
    </location>
</feature>
<feature type="region of interest" description="Disordered" evidence="1">
    <location>
        <begin position="1"/>
        <end position="173"/>
    </location>
</feature>
<name>A0AAV7FCR1_ARIFI</name>
<dbReference type="Proteomes" id="UP000825729">
    <property type="component" value="Unassembled WGS sequence"/>
</dbReference>
<comment type="caution">
    <text evidence="3">The sequence shown here is derived from an EMBL/GenBank/DDBJ whole genome shotgun (WGS) entry which is preliminary data.</text>
</comment>
<dbReference type="Pfam" id="PF10539">
    <property type="entry name" value="Dev_Cell_Death"/>
    <property type="match status" value="1"/>
</dbReference>
<feature type="domain" description="DCD" evidence="2">
    <location>
        <begin position="176"/>
        <end position="304"/>
    </location>
</feature>
<protein>
    <recommendedName>
        <fullName evidence="2">DCD domain-containing protein</fullName>
    </recommendedName>
</protein>
<organism evidence="3 4">
    <name type="scientific">Aristolochia fimbriata</name>
    <name type="common">White veined hardy Dutchman's pipe vine</name>
    <dbReference type="NCBI Taxonomy" id="158543"/>
    <lineage>
        <taxon>Eukaryota</taxon>
        <taxon>Viridiplantae</taxon>
        <taxon>Streptophyta</taxon>
        <taxon>Embryophyta</taxon>
        <taxon>Tracheophyta</taxon>
        <taxon>Spermatophyta</taxon>
        <taxon>Magnoliopsida</taxon>
        <taxon>Magnoliidae</taxon>
        <taxon>Piperales</taxon>
        <taxon>Aristolochiaceae</taxon>
        <taxon>Aristolochia</taxon>
    </lineage>
</organism>
<feature type="compositionally biased region" description="Basic and acidic residues" evidence="1">
    <location>
        <begin position="143"/>
        <end position="171"/>
    </location>
</feature>
<feature type="compositionally biased region" description="Polar residues" evidence="1">
    <location>
        <begin position="64"/>
        <end position="78"/>
    </location>
</feature>
<dbReference type="PANTHER" id="PTHR46444:SF3">
    <property type="entry name" value="DCD (DEVELOPMENT AND CELL DEATH) DOMAIN PROTEIN"/>
    <property type="match status" value="1"/>
</dbReference>
<dbReference type="SMART" id="SM00767">
    <property type="entry name" value="DCD"/>
    <property type="match status" value="1"/>
</dbReference>
<reference evidence="3 4" key="1">
    <citation type="submission" date="2021-07" db="EMBL/GenBank/DDBJ databases">
        <title>The Aristolochia fimbriata genome: insights into angiosperm evolution, floral development and chemical biosynthesis.</title>
        <authorList>
            <person name="Jiao Y."/>
        </authorList>
    </citation>
    <scope>NUCLEOTIDE SEQUENCE [LARGE SCALE GENOMIC DNA]</scope>
    <source>
        <strain evidence="3">IBCAS-2021</strain>
        <tissue evidence="3">Leaf</tissue>
    </source>
</reference>
<dbReference type="EMBL" id="JAINDJ010000002">
    <property type="protein sequence ID" value="KAG9457547.1"/>
    <property type="molecule type" value="Genomic_DNA"/>
</dbReference>
<evidence type="ECO:0000313" key="3">
    <source>
        <dbReference type="EMBL" id="KAG9457547.1"/>
    </source>
</evidence>
<proteinExistence type="predicted"/>
<evidence type="ECO:0000259" key="2">
    <source>
        <dbReference type="PROSITE" id="PS51222"/>
    </source>
</evidence>
<feature type="compositionally biased region" description="Basic residues" evidence="1">
    <location>
        <begin position="31"/>
        <end position="42"/>
    </location>
</feature>
<dbReference type="PANTHER" id="PTHR46444">
    <property type="entry name" value="DCD (DEVELOPMENT AND CELL DEATH) DOMAIN PROTEIN-RELATED"/>
    <property type="match status" value="1"/>
</dbReference>
<gene>
    <name evidence="3" type="ORF">H6P81_002055</name>
</gene>
<evidence type="ECO:0000313" key="4">
    <source>
        <dbReference type="Proteomes" id="UP000825729"/>
    </source>
</evidence>
<feature type="region of interest" description="Disordered" evidence="1">
    <location>
        <begin position="309"/>
        <end position="329"/>
    </location>
</feature>
<sequence>MGKIVRKKKAGNVTDVPKPKLSESTPNSLKPKQKIVKKKKVKKNVETVEPKATANAENHKSVNIGETQSTSAQHGGSSRTDEGNSLKEKVEQESKGQSSSKTEETSSAKSKKSPKLRKMKKSSSQHGGSEKTQEASDSMPSKRKADVEIGNANERKKQSSTDHKLSNGERHQKSKAKLGGLIFMCNGKTKPDCFHYMVMGLPMKQKELVENIKPGLKLFLYDFDLRLLYGIYRASGAGGVKVEPKAFKGSFPAQVRFKVHEDCLPLPESVFKKAIKENYDEKKRKFSTELSVDQVKKLIKLFRPVPRLHSKAPSTRSPLPSRERESRREALYQVPTREVPLPPREAPLPPREARLQLIEAPLPPRESAYQVLPRESLVREGNSVNDVWRHYNEAPGHPIEHTRHEPIRMQGEAGPSHGEVRRSHNPLFLSEKEYRAFGLGREPNAFSQRQPQVSPPALDPGYHYQFRSGVTSSEQYLWRGRANSPPLSPRRENRLFDREYMGGVGEPESLRVPPHTTLAAASHHLYGYGRSDVADRNDMLYAGRARVPYDSPPRVDEDDRYNLYASTATTVYDMRRTLPGGNPSELGSLPRRSFTGARYYH</sequence>
<accession>A0AAV7FCR1</accession>
<keyword evidence="4" id="KW-1185">Reference proteome</keyword>
<dbReference type="AlphaFoldDB" id="A0AAV7FCR1"/>
<dbReference type="InterPro" id="IPR013989">
    <property type="entry name" value="Dev_and_cell_death_domain"/>
</dbReference>
<dbReference type="PROSITE" id="PS51222">
    <property type="entry name" value="DCD"/>
    <property type="match status" value="1"/>
</dbReference>
<feature type="compositionally biased region" description="Basic residues" evidence="1">
    <location>
        <begin position="109"/>
        <end position="123"/>
    </location>
</feature>
<evidence type="ECO:0000256" key="1">
    <source>
        <dbReference type="SAM" id="MobiDB-lite"/>
    </source>
</evidence>
<feature type="compositionally biased region" description="Basic and acidic residues" evidence="1">
    <location>
        <begin position="79"/>
        <end position="94"/>
    </location>
</feature>